<evidence type="ECO:0000259" key="5">
    <source>
        <dbReference type="Pfam" id="PF00389"/>
    </source>
</evidence>
<dbReference type="SUPFAM" id="SSF51735">
    <property type="entry name" value="NAD(P)-binding Rossmann-fold domains"/>
    <property type="match status" value="1"/>
</dbReference>
<dbReference type="InterPro" id="IPR036291">
    <property type="entry name" value="NAD(P)-bd_dom_sf"/>
</dbReference>
<keyword evidence="2 4" id="KW-0560">Oxidoreductase</keyword>
<dbReference type="PROSITE" id="PS00671">
    <property type="entry name" value="D_2_HYDROXYACID_DH_3"/>
    <property type="match status" value="1"/>
</dbReference>
<dbReference type="NCBIfam" id="NF006374">
    <property type="entry name" value="PRK08605.1"/>
    <property type="match status" value="1"/>
</dbReference>
<dbReference type="InterPro" id="IPR058205">
    <property type="entry name" value="D-LDH-like"/>
</dbReference>
<evidence type="ECO:0000256" key="3">
    <source>
        <dbReference type="ARBA" id="ARBA00023027"/>
    </source>
</evidence>
<name>A0A412PFD2_9FIRM</name>
<evidence type="ECO:0000256" key="2">
    <source>
        <dbReference type="ARBA" id="ARBA00023002"/>
    </source>
</evidence>
<evidence type="ECO:0000313" key="7">
    <source>
        <dbReference type="EMBL" id="RGT56333.1"/>
    </source>
</evidence>
<dbReference type="SUPFAM" id="SSF52283">
    <property type="entry name" value="Formate/glycerate dehydrogenase catalytic domain-like"/>
    <property type="match status" value="1"/>
</dbReference>
<dbReference type="Pfam" id="PF00389">
    <property type="entry name" value="2-Hacid_dh"/>
    <property type="match status" value="1"/>
</dbReference>
<dbReference type="RefSeq" id="WP_006525225.1">
    <property type="nucleotide sequence ID" value="NZ_CABJCF010000002.1"/>
</dbReference>
<evidence type="ECO:0000256" key="1">
    <source>
        <dbReference type="ARBA" id="ARBA00005854"/>
    </source>
</evidence>
<gene>
    <name evidence="7" type="ORF">DWX20_05885</name>
</gene>
<dbReference type="AlphaFoldDB" id="A0A412PFD2"/>
<dbReference type="InterPro" id="IPR006139">
    <property type="entry name" value="D-isomer_2_OHA_DH_cat_dom"/>
</dbReference>
<evidence type="ECO:0000256" key="4">
    <source>
        <dbReference type="RuleBase" id="RU003719"/>
    </source>
</evidence>
<dbReference type="PANTHER" id="PTHR43026">
    <property type="entry name" value="2-HYDROXYACID DEHYDROGENASE HOMOLOG 1-RELATED"/>
    <property type="match status" value="1"/>
</dbReference>
<dbReference type="PANTHER" id="PTHR43026:SF1">
    <property type="entry name" value="2-HYDROXYACID DEHYDROGENASE HOMOLOG 1-RELATED"/>
    <property type="match status" value="1"/>
</dbReference>
<dbReference type="Proteomes" id="UP000284731">
    <property type="component" value="Unassembled WGS sequence"/>
</dbReference>
<comment type="similarity">
    <text evidence="1 4">Belongs to the D-isomer specific 2-hydroxyacid dehydrogenase family.</text>
</comment>
<dbReference type="GO" id="GO:0008720">
    <property type="term" value="F:D-lactate dehydrogenase (NAD+) activity"/>
    <property type="evidence" value="ECO:0007669"/>
    <property type="project" value="TreeGrafter"/>
</dbReference>
<dbReference type="GO" id="GO:0051287">
    <property type="term" value="F:NAD binding"/>
    <property type="evidence" value="ECO:0007669"/>
    <property type="project" value="InterPro"/>
</dbReference>
<reference evidence="7 8" key="1">
    <citation type="submission" date="2018-08" db="EMBL/GenBank/DDBJ databases">
        <title>A genome reference for cultivated species of the human gut microbiota.</title>
        <authorList>
            <person name="Zou Y."/>
            <person name="Xue W."/>
            <person name="Luo G."/>
        </authorList>
    </citation>
    <scope>NUCLEOTIDE SEQUENCE [LARGE SCALE GENOMIC DNA]</scope>
    <source>
        <strain evidence="7 8">AF18-46</strain>
    </source>
</reference>
<comment type="caution">
    <text evidence="7">The sequence shown here is derived from an EMBL/GenBank/DDBJ whole genome shotgun (WGS) entry which is preliminary data.</text>
</comment>
<evidence type="ECO:0000259" key="6">
    <source>
        <dbReference type="Pfam" id="PF02826"/>
    </source>
</evidence>
<sequence length="331" mass="36813">MKLILYHANAMMKEIAENWVKENQIEVTVLSELLTAESVKLAKGYDGIINSQAAGTIDKEIYSTLREYGIRQIALVSAGYELYDLKLATENNLVITNVPSYSPESIAEYTVLTGLNLVRNNNTIIASVAKNDFRWQPSICGRVMGDMKVAIIGTGRIGQITARLFHGFGCELVGFDLYQNEGIKSILTYKDSIEEAVKDADIVSIHMPATVDNRHCFDYEMFKKFKSGAILLNMARGSIVDTEGLLKALDEGILSGAGIDTYEYEMPYIQKDYQDKAIEDEVFARLVHHPRVMYSPHIAYFTDEAIKNLVEGALNAAVEVITTGTSKSRVN</sequence>
<feature type="domain" description="D-isomer specific 2-hydroxyacid dehydrogenase NAD-binding" evidence="6">
    <location>
        <begin position="115"/>
        <end position="299"/>
    </location>
</feature>
<protein>
    <submittedName>
        <fullName evidence="7">D-2-hydroxyacid dehydrogenase</fullName>
    </submittedName>
</protein>
<evidence type="ECO:0000313" key="8">
    <source>
        <dbReference type="Proteomes" id="UP000284731"/>
    </source>
</evidence>
<dbReference type="Gene3D" id="3.40.50.720">
    <property type="entry name" value="NAD(P)-binding Rossmann-like Domain"/>
    <property type="match status" value="2"/>
</dbReference>
<dbReference type="InterPro" id="IPR029753">
    <property type="entry name" value="D-isomer_DH_CS"/>
</dbReference>
<dbReference type="Pfam" id="PF02826">
    <property type="entry name" value="2-Hacid_dh_C"/>
    <property type="match status" value="1"/>
</dbReference>
<dbReference type="EMBL" id="QRWX01000002">
    <property type="protein sequence ID" value="RGT56333.1"/>
    <property type="molecule type" value="Genomic_DNA"/>
</dbReference>
<accession>A0A412PFD2</accession>
<dbReference type="CDD" id="cd12186">
    <property type="entry name" value="LDH"/>
    <property type="match status" value="1"/>
</dbReference>
<organism evidence="7 8">
    <name type="scientific">Solobacterium moorei</name>
    <dbReference type="NCBI Taxonomy" id="102148"/>
    <lineage>
        <taxon>Bacteria</taxon>
        <taxon>Bacillati</taxon>
        <taxon>Bacillota</taxon>
        <taxon>Erysipelotrichia</taxon>
        <taxon>Erysipelotrichales</taxon>
        <taxon>Erysipelotrichaceae</taxon>
        <taxon>Solobacterium</taxon>
    </lineage>
</organism>
<proteinExistence type="inferred from homology"/>
<dbReference type="InterPro" id="IPR006140">
    <property type="entry name" value="D-isomer_DH_NAD-bd"/>
</dbReference>
<dbReference type="InterPro" id="IPR029752">
    <property type="entry name" value="D-isomer_DH_CS1"/>
</dbReference>
<keyword evidence="3" id="KW-0520">NAD</keyword>
<feature type="domain" description="D-isomer specific 2-hydroxyacid dehydrogenase catalytic" evidence="5">
    <location>
        <begin position="12"/>
        <end position="331"/>
    </location>
</feature>
<dbReference type="PROSITE" id="PS00065">
    <property type="entry name" value="D_2_HYDROXYACID_DH_1"/>
    <property type="match status" value="1"/>
</dbReference>